<dbReference type="EMBL" id="CP104067">
    <property type="protein sequence ID" value="WAH44087.1"/>
    <property type="molecule type" value="Genomic_DNA"/>
</dbReference>
<dbReference type="Proteomes" id="UP001164761">
    <property type="component" value="Chromosome"/>
</dbReference>
<organism evidence="1 2">
    <name type="scientific">Alicyclobacillus fastidiosus</name>
    <dbReference type="NCBI Taxonomy" id="392011"/>
    <lineage>
        <taxon>Bacteria</taxon>
        <taxon>Bacillati</taxon>
        <taxon>Bacillota</taxon>
        <taxon>Bacilli</taxon>
        <taxon>Bacillales</taxon>
        <taxon>Alicyclobacillaceae</taxon>
        <taxon>Alicyclobacillus</taxon>
    </lineage>
</organism>
<keyword evidence="2" id="KW-1185">Reference proteome</keyword>
<evidence type="ECO:0000313" key="2">
    <source>
        <dbReference type="Proteomes" id="UP001164761"/>
    </source>
</evidence>
<gene>
    <name evidence="1" type="ORF">NZD89_12305</name>
</gene>
<dbReference type="RefSeq" id="WP_268007987.1">
    <property type="nucleotide sequence ID" value="NZ_BSUT01000001.1"/>
</dbReference>
<evidence type="ECO:0000313" key="1">
    <source>
        <dbReference type="EMBL" id="WAH44087.1"/>
    </source>
</evidence>
<reference evidence="1" key="1">
    <citation type="submission" date="2022-08" db="EMBL/GenBank/DDBJ databases">
        <title>Alicyclobacillus fastidiosus DSM 17978, complete genome.</title>
        <authorList>
            <person name="Wang Q."/>
            <person name="Cai R."/>
            <person name="Wang Z."/>
        </authorList>
    </citation>
    <scope>NUCLEOTIDE SEQUENCE</scope>
    <source>
        <strain evidence="1">DSM 17978</strain>
    </source>
</reference>
<proteinExistence type="predicted"/>
<protein>
    <submittedName>
        <fullName evidence="1">Uncharacterized protein</fullName>
    </submittedName>
</protein>
<accession>A0ABY6ZMK9</accession>
<name>A0ABY6ZMK9_9BACL</name>
<sequence>MIRTKHGTYDGDSWEEHCQLLLKKKYDSEGYQEMVAHTKGDHGIEGFTRTGLVFQCYCPDEEYEPGKLYEEQKDKVTRDLNKLQKIRVTKRIFRTDQD</sequence>